<protein>
    <submittedName>
        <fullName evidence="3">Uncharacterized protein</fullName>
    </submittedName>
</protein>
<dbReference type="Proteomes" id="UP000236729">
    <property type="component" value="Unassembled WGS sequence"/>
</dbReference>
<feature type="transmembrane region" description="Helical" evidence="2">
    <location>
        <begin position="164"/>
        <end position="186"/>
    </location>
</feature>
<keyword evidence="2" id="KW-0812">Transmembrane</keyword>
<dbReference type="EMBL" id="FNVB01000002">
    <property type="protein sequence ID" value="SEF75635.1"/>
    <property type="molecule type" value="Genomic_DNA"/>
</dbReference>
<evidence type="ECO:0000313" key="6">
    <source>
        <dbReference type="Proteomes" id="UP000236729"/>
    </source>
</evidence>
<feature type="compositionally biased region" description="Basic and acidic residues" evidence="1">
    <location>
        <begin position="1"/>
        <end position="13"/>
    </location>
</feature>
<feature type="transmembrane region" description="Helical" evidence="2">
    <location>
        <begin position="133"/>
        <end position="152"/>
    </location>
</feature>
<evidence type="ECO:0000256" key="2">
    <source>
        <dbReference type="SAM" id="Phobius"/>
    </source>
</evidence>
<gene>
    <name evidence="3" type="ORF">SAMN02982929_00563</name>
    <name evidence="4" type="ORF">SAMN05216506_1011507</name>
</gene>
<reference evidence="3" key="2">
    <citation type="submission" date="2016-10" db="EMBL/GenBank/DDBJ databases">
        <authorList>
            <person name="de Groot N.N."/>
        </authorList>
    </citation>
    <scope>NUCLEOTIDE SEQUENCE [LARGE SCALE GENOMIC DNA]</scope>
    <source>
        <strain evidence="3">ATCC 20501</strain>
    </source>
</reference>
<feature type="region of interest" description="Disordered" evidence="1">
    <location>
        <begin position="1"/>
        <end position="22"/>
    </location>
</feature>
<dbReference type="Proteomes" id="UP000199690">
    <property type="component" value="Unassembled WGS sequence"/>
</dbReference>
<dbReference type="AlphaFoldDB" id="A0A1H5UKT0"/>
<feature type="transmembrane region" description="Helical" evidence="2">
    <location>
        <begin position="255"/>
        <end position="274"/>
    </location>
</feature>
<dbReference type="RefSeq" id="WP_093347585.1">
    <property type="nucleotide sequence ID" value="NZ_FNVB01000002.1"/>
</dbReference>
<feature type="transmembrane region" description="Helical" evidence="2">
    <location>
        <begin position="286"/>
        <end position="305"/>
    </location>
</feature>
<evidence type="ECO:0000313" key="3">
    <source>
        <dbReference type="EMBL" id="SEF75635.1"/>
    </source>
</evidence>
<evidence type="ECO:0000313" key="4">
    <source>
        <dbReference type="EMBL" id="SFC72276.1"/>
    </source>
</evidence>
<organism evidence="3 6">
    <name type="scientific">Saccharopolyspora kobensis</name>
    <dbReference type="NCBI Taxonomy" id="146035"/>
    <lineage>
        <taxon>Bacteria</taxon>
        <taxon>Bacillati</taxon>
        <taxon>Actinomycetota</taxon>
        <taxon>Actinomycetes</taxon>
        <taxon>Pseudonocardiales</taxon>
        <taxon>Pseudonocardiaceae</taxon>
        <taxon>Saccharopolyspora</taxon>
    </lineage>
</organism>
<feature type="transmembrane region" description="Helical" evidence="2">
    <location>
        <begin position="217"/>
        <end position="243"/>
    </location>
</feature>
<accession>A0A1I1LH45</accession>
<name>A0A1H5UKT0_9PSEU</name>
<reference evidence="5 6" key="1">
    <citation type="submission" date="2016-10" db="EMBL/GenBank/DDBJ databases">
        <authorList>
            <person name="Varghese N."/>
            <person name="Submissions S."/>
        </authorList>
    </citation>
    <scope>NUCLEOTIDE SEQUENCE [LARGE SCALE GENOMIC DNA]</scope>
    <source>
        <strain evidence="6">ATCC 20501</strain>
        <strain evidence="4 5">CGMCC 4.3529</strain>
    </source>
</reference>
<feature type="region of interest" description="Disordered" evidence="1">
    <location>
        <begin position="314"/>
        <end position="347"/>
    </location>
</feature>
<sequence>MPEPAESLRRTADNAESPENSVEEVVVNGRPMVIVRKNNMVTVQPKHAPAAPAPPRWRSRVVLRRIAAVVLPWFAARSLFKPKVGALRKDRMLDRLSFWRAALGLAVIALATFPYPRYWSEIPFNTYLKATKTGGYALLLLPPAFLVMLIVTRSGHRVRLMRGALRTLGYAVLALAAFYLPIVWFLRDDLSRLFVDGTHEFNPLPSFLSGRLGAAEVLFVVFLVVFLGPWYLGFWYCTIYWAARTGFWIGALHPLLTPIATTSVMLLITTKEIIKPETNDVPHPLWLALTLCGAASSLLLAVFEYQHLRSTGHRFRSGPEPMTTDETEADALTGPVVPGRGPEPHPR</sequence>
<evidence type="ECO:0000256" key="1">
    <source>
        <dbReference type="SAM" id="MobiDB-lite"/>
    </source>
</evidence>
<evidence type="ECO:0000313" key="5">
    <source>
        <dbReference type="Proteomes" id="UP000199690"/>
    </source>
</evidence>
<feature type="transmembrane region" description="Helical" evidence="2">
    <location>
        <begin position="92"/>
        <end position="113"/>
    </location>
</feature>
<proteinExistence type="predicted"/>
<keyword evidence="2" id="KW-1133">Transmembrane helix</keyword>
<keyword evidence="2" id="KW-0472">Membrane</keyword>
<accession>A0A1H5UKT0</accession>
<keyword evidence="5" id="KW-1185">Reference proteome</keyword>
<dbReference type="EMBL" id="FOME01000001">
    <property type="protein sequence ID" value="SFC72276.1"/>
    <property type="molecule type" value="Genomic_DNA"/>
</dbReference>